<evidence type="ECO:0000313" key="1">
    <source>
        <dbReference type="EMBL" id="SNT12686.1"/>
    </source>
</evidence>
<keyword evidence="2" id="KW-1185">Reference proteome</keyword>
<gene>
    <name evidence="1" type="ORF">SAMN06265795_114116</name>
</gene>
<proteinExistence type="predicted"/>
<accession>A0A239K2U4</accession>
<evidence type="ECO:0000313" key="2">
    <source>
        <dbReference type="Proteomes" id="UP000198284"/>
    </source>
</evidence>
<dbReference type="Proteomes" id="UP000198284">
    <property type="component" value="Unassembled WGS sequence"/>
</dbReference>
<reference evidence="1 2" key="1">
    <citation type="submission" date="2017-06" db="EMBL/GenBank/DDBJ databases">
        <authorList>
            <person name="Kim H.J."/>
            <person name="Triplett B.A."/>
        </authorList>
    </citation>
    <scope>NUCLEOTIDE SEQUENCE [LARGE SCALE GENOMIC DNA]</scope>
    <source>
        <strain evidence="1 2">U15</strain>
    </source>
</reference>
<name>A0A239K2U4_9BURK</name>
<organism evidence="1 2">
    <name type="scientific">Noviherbaspirillum humi</name>
    <dbReference type="NCBI Taxonomy" id="1688639"/>
    <lineage>
        <taxon>Bacteria</taxon>
        <taxon>Pseudomonadati</taxon>
        <taxon>Pseudomonadota</taxon>
        <taxon>Betaproteobacteria</taxon>
        <taxon>Burkholderiales</taxon>
        <taxon>Oxalobacteraceae</taxon>
        <taxon>Noviherbaspirillum</taxon>
    </lineage>
</organism>
<protein>
    <submittedName>
        <fullName evidence="1">Uncharacterized protein</fullName>
    </submittedName>
</protein>
<sequence>MGFSAQAHGRLFGPGLAGGGEAVSAHWHGSSLVVEGNGR</sequence>
<dbReference type="EMBL" id="FZOT01000014">
    <property type="protein sequence ID" value="SNT12686.1"/>
    <property type="molecule type" value="Genomic_DNA"/>
</dbReference>
<dbReference type="AlphaFoldDB" id="A0A239K2U4"/>